<dbReference type="Gene3D" id="3.30.70.1290">
    <property type="entry name" value="Transposase IS200-like"/>
    <property type="match status" value="1"/>
</dbReference>
<dbReference type="InterPro" id="IPR036515">
    <property type="entry name" value="Transposase_17_sf"/>
</dbReference>
<dbReference type="SUPFAM" id="SSF143422">
    <property type="entry name" value="Transposase IS200-like"/>
    <property type="match status" value="1"/>
</dbReference>
<reference evidence="2 3" key="1">
    <citation type="journal article" date="2016" name="Nat. Commun.">
        <title>Thousands of microbial genomes shed light on interconnected biogeochemical processes in an aquifer system.</title>
        <authorList>
            <person name="Anantharaman K."/>
            <person name="Brown C.T."/>
            <person name="Hug L.A."/>
            <person name="Sharon I."/>
            <person name="Castelle C.J."/>
            <person name="Probst A.J."/>
            <person name="Thomas B.C."/>
            <person name="Singh A."/>
            <person name="Wilkins M.J."/>
            <person name="Karaoz U."/>
            <person name="Brodie E.L."/>
            <person name="Williams K.H."/>
            <person name="Hubbard S.S."/>
            <person name="Banfield J.F."/>
        </authorList>
    </citation>
    <scope>NUCLEOTIDE SEQUENCE [LARGE SCALE GENOMIC DNA]</scope>
</reference>
<comment type="caution">
    <text evidence="2">The sequence shown here is derived from an EMBL/GenBank/DDBJ whole genome shotgun (WGS) entry which is preliminary data.</text>
</comment>
<name>A0A1G1V1N4_9BACT</name>
<evidence type="ECO:0000313" key="3">
    <source>
        <dbReference type="Proteomes" id="UP000177967"/>
    </source>
</evidence>
<proteinExistence type="predicted"/>
<evidence type="ECO:0000259" key="1">
    <source>
        <dbReference type="SMART" id="SM01321"/>
    </source>
</evidence>
<dbReference type="Proteomes" id="UP000177967">
    <property type="component" value="Unassembled WGS sequence"/>
</dbReference>
<feature type="domain" description="Transposase IS200-like" evidence="1">
    <location>
        <begin position="11"/>
        <end position="154"/>
    </location>
</feature>
<protein>
    <recommendedName>
        <fullName evidence="1">Transposase IS200-like domain-containing protein</fullName>
    </recommendedName>
</protein>
<dbReference type="PANTHER" id="PTHR34322:SF2">
    <property type="entry name" value="TRANSPOSASE IS200-LIKE DOMAIN-CONTAINING PROTEIN"/>
    <property type="match status" value="1"/>
</dbReference>
<dbReference type="GO" id="GO:0004803">
    <property type="term" value="F:transposase activity"/>
    <property type="evidence" value="ECO:0007669"/>
    <property type="project" value="InterPro"/>
</dbReference>
<dbReference type="Pfam" id="PF01797">
    <property type="entry name" value="Y1_Tnp"/>
    <property type="match status" value="1"/>
</dbReference>
<dbReference type="InterPro" id="IPR002686">
    <property type="entry name" value="Transposase_17"/>
</dbReference>
<dbReference type="EMBL" id="MHBW01000012">
    <property type="protein sequence ID" value="OGY09289.1"/>
    <property type="molecule type" value="Genomic_DNA"/>
</dbReference>
<dbReference type="GO" id="GO:0003677">
    <property type="term" value="F:DNA binding"/>
    <property type="evidence" value="ECO:0007669"/>
    <property type="project" value="InterPro"/>
</dbReference>
<dbReference type="PANTHER" id="PTHR34322">
    <property type="entry name" value="TRANSPOSASE, Y1_TNP DOMAIN-CONTAINING"/>
    <property type="match status" value="1"/>
</dbReference>
<dbReference type="GO" id="GO:0006313">
    <property type="term" value="P:DNA transposition"/>
    <property type="evidence" value="ECO:0007669"/>
    <property type="project" value="InterPro"/>
</dbReference>
<accession>A0A1G1V1N4</accession>
<evidence type="ECO:0000313" key="2">
    <source>
        <dbReference type="EMBL" id="OGY09289.1"/>
    </source>
</evidence>
<gene>
    <name evidence="2" type="ORF">A2782_00145</name>
</gene>
<organism evidence="2 3">
    <name type="scientific">Candidatus Blackburnbacteria bacterium RIFCSPHIGHO2_01_FULL_43_15b</name>
    <dbReference type="NCBI Taxonomy" id="1797513"/>
    <lineage>
        <taxon>Bacteria</taxon>
        <taxon>Candidatus Blackburniibacteriota</taxon>
    </lineage>
</organism>
<sequence>MPARNSVKQYVENGIYHIYNRGVDKRVIFLEEQDYLVFLHLLKILLSPPPKQPTHPLSDLTGFNPVRLRLLGKTLYGEVELLSFCLMPNHFHLLLRQKTLTGVKELVHRLCTSYSMYLNKKYEREGHLFQGIYKAVHVDSDIYLLHLSRYIHLNAYELTGMNLVTLVDYPYSSYQYHLGSKHAEWTNTQTILNFFKSKHRLALKDYFSYQSFVEDFKEDPKNIVGTLAID</sequence>
<dbReference type="AlphaFoldDB" id="A0A1G1V1N4"/>
<dbReference type="SMART" id="SM01321">
    <property type="entry name" value="Y1_Tnp"/>
    <property type="match status" value="1"/>
</dbReference>